<comment type="similarity">
    <text evidence="1">Belongs to the HipA Ser/Thr kinase family.</text>
</comment>
<evidence type="ECO:0000256" key="1">
    <source>
        <dbReference type="ARBA" id="ARBA00010164"/>
    </source>
</evidence>
<reference evidence="7 9" key="1">
    <citation type="submission" date="2020-09" db="EMBL/GenBank/DDBJ databases">
        <title>Draft Genomes of Bacterial Isolates from North Pond Shallow Sediments.</title>
        <authorList>
            <person name="Kiel Reese B."/>
            <person name="Mullis M."/>
            <person name="Weisend R.E."/>
        </authorList>
    </citation>
    <scope>NUCLEOTIDE SEQUENCE</scope>
    <source>
        <strain evidence="7">KJE-2</strain>
        <strain evidence="6 9">KJE-3</strain>
    </source>
</reference>
<feature type="domain" description="HipA N-terminal subdomain 1" evidence="5">
    <location>
        <begin position="13"/>
        <end position="108"/>
    </location>
</feature>
<evidence type="ECO:0000256" key="3">
    <source>
        <dbReference type="ARBA" id="ARBA00022777"/>
    </source>
</evidence>
<dbReference type="GO" id="GO:0004674">
    <property type="term" value="F:protein serine/threonine kinase activity"/>
    <property type="evidence" value="ECO:0007669"/>
    <property type="project" value="TreeGrafter"/>
</dbReference>
<evidence type="ECO:0000313" key="9">
    <source>
        <dbReference type="Proteomes" id="UP000655994"/>
    </source>
</evidence>
<dbReference type="InterPro" id="IPR017508">
    <property type="entry name" value="HipA_N1"/>
</dbReference>
<dbReference type="Pfam" id="PF07804">
    <property type="entry name" value="HipA_C"/>
    <property type="match status" value="1"/>
</dbReference>
<dbReference type="InterPro" id="IPR052028">
    <property type="entry name" value="HipA_Ser/Thr_kinase"/>
</dbReference>
<evidence type="ECO:0000313" key="8">
    <source>
        <dbReference type="Proteomes" id="UP000621390"/>
    </source>
</evidence>
<comment type="caution">
    <text evidence="7">The sequence shown here is derived from an EMBL/GenBank/DDBJ whole genome shotgun (WGS) entry which is preliminary data.</text>
</comment>
<evidence type="ECO:0000313" key="7">
    <source>
        <dbReference type="EMBL" id="MBJ7314416.1"/>
    </source>
</evidence>
<evidence type="ECO:0000313" key="6">
    <source>
        <dbReference type="EMBL" id="MBJ7265694.1"/>
    </source>
</evidence>
<evidence type="ECO:0000256" key="2">
    <source>
        <dbReference type="ARBA" id="ARBA00022679"/>
    </source>
</evidence>
<dbReference type="AlphaFoldDB" id="A0A8I1KCY2"/>
<dbReference type="EMBL" id="JAEMOP010000002">
    <property type="protein sequence ID" value="MBJ7314416.1"/>
    <property type="molecule type" value="Genomic_DNA"/>
</dbReference>
<dbReference type="CDD" id="cd17808">
    <property type="entry name" value="HipA_Ec_like"/>
    <property type="match status" value="1"/>
</dbReference>
<gene>
    <name evidence="6" type="ORF">JHC10_01925</name>
    <name evidence="7" type="ORF">JHC11_00170</name>
</gene>
<keyword evidence="2" id="KW-0808">Transferase</keyword>
<dbReference type="Proteomes" id="UP000655994">
    <property type="component" value="Unassembled WGS sequence"/>
</dbReference>
<proteinExistence type="inferred from homology"/>
<keyword evidence="9" id="KW-1185">Reference proteome</keyword>
<dbReference type="PANTHER" id="PTHR37419:SF1">
    <property type="entry name" value="SERINE_THREONINE-PROTEIN KINASE TOXIN HIPA"/>
    <property type="match status" value="1"/>
</dbReference>
<accession>A0A8I1KCY2</accession>
<sequence length="439" mass="49370">MGRRSLTDTLYCSMNGFLVGRLFRRKGRLSFQYEKEWLGLKGSRPISLSIPLQSSEITTDSVHAYFDNLLPDSDIVRKHIVDRLGADSLSPFDLLAAIGGDCIGAISLTVASPENAGTEELSLTRLTESGVAEQIKRTRVENTLGLNEDDDFRISLAGAQEKTALTYWNEKWCMPHGMTATTHIFKPPIMHHPQMALDMSNSVENEWFCLRFLHHLGFDVAEADILMFKSQKALVVKRFDRKVEKEKERILRLPQEDMCQALGRVSGSKYEEHGGPSSKDIMDTLSRSIMPHEDRLTFFKTQVAFWLLAAIDGHAKNFSIHLQANGFKLCPIYDVMSAYPYFGQGNIQSEKIKMAMKVHSKNTHYRWYNILGRHWLSHGRYLGLSASAVKQVLGELLELTEPALNKALEDAPTAEALSVGETIKARTLSHLARLDGLAD</sequence>
<organism evidence="7 8">
    <name type="scientific">Idiomarina abyssalis</name>
    <dbReference type="NCBI Taxonomy" id="86102"/>
    <lineage>
        <taxon>Bacteria</taxon>
        <taxon>Pseudomonadati</taxon>
        <taxon>Pseudomonadota</taxon>
        <taxon>Gammaproteobacteria</taxon>
        <taxon>Alteromonadales</taxon>
        <taxon>Idiomarinaceae</taxon>
        <taxon>Idiomarina</taxon>
    </lineage>
</organism>
<keyword evidence="3" id="KW-0418">Kinase</keyword>
<dbReference type="Pfam" id="PF13657">
    <property type="entry name" value="Couple_hipA"/>
    <property type="match status" value="1"/>
</dbReference>
<evidence type="ECO:0000259" key="5">
    <source>
        <dbReference type="Pfam" id="PF13657"/>
    </source>
</evidence>
<dbReference type="EMBL" id="JAEMOS010000004">
    <property type="protein sequence ID" value="MBJ7265694.1"/>
    <property type="molecule type" value="Genomic_DNA"/>
</dbReference>
<dbReference type="PANTHER" id="PTHR37419">
    <property type="entry name" value="SERINE/THREONINE-PROTEIN KINASE TOXIN HIPA"/>
    <property type="match status" value="1"/>
</dbReference>
<dbReference type="RefSeq" id="WP_199493628.1">
    <property type="nucleotide sequence ID" value="NZ_JAEMOO010000014.1"/>
</dbReference>
<dbReference type="InterPro" id="IPR012893">
    <property type="entry name" value="HipA-like_C"/>
</dbReference>
<dbReference type="Proteomes" id="UP000621390">
    <property type="component" value="Unassembled WGS sequence"/>
</dbReference>
<protein>
    <submittedName>
        <fullName evidence="7">Type II toxin-antitoxin system HipA family toxin</fullName>
    </submittedName>
</protein>
<dbReference type="GO" id="GO:0005829">
    <property type="term" value="C:cytosol"/>
    <property type="evidence" value="ECO:0007669"/>
    <property type="project" value="TreeGrafter"/>
</dbReference>
<evidence type="ECO:0000259" key="4">
    <source>
        <dbReference type="Pfam" id="PF07804"/>
    </source>
</evidence>
<name>A0A8I1KCY2_9GAMM</name>
<feature type="domain" description="HipA-like C-terminal" evidence="4">
    <location>
        <begin position="154"/>
        <end position="398"/>
    </location>
</feature>
<dbReference type="NCBIfam" id="TIGR03071">
    <property type="entry name" value="couple_hipA"/>
    <property type="match status" value="1"/>
</dbReference>